<dbReference type="GO" id="GO:0016480">
    <property type="term" value="P:negative regulation of transcription by RNA polymerase III"/>
    <property type="evidence" value="ECO:0007669"/>
    <property type="project" value="InterPro"/>
</dbReference>
<evidence type="ECO:0000256" key="1">
    <source>
        <dbReference type="ARBA" id="ARBA00006231"/>
    </source>
</evidence>
<dbReference type="PANTHER" id="PTHR22504">
    <property type="entry name" value="REPRESSOR OF RNA POLYMERASE III TRANSCRIPTION MAF1"/>
    <property type="match status" value="1"/>
</dbReference>
<comment type="caution">
    <text evidence="4">The sequence shown here is derived from an EMBL/GenBank/DDBJ whole genome shotgun (WGS) entry which is preliminary data.</text>
</comment>
<name>A0AAV5X4P0_9BILA</name>
<evidence type="ECO:0000313" key="5">
    <source>
        <dbReference type="Proteomes" id="UP001432322"/>
    </source>
</evidence>
<evidence type="ECO:0000313" key="4">
    <source>
        <dbReference type="EMBL" id="GMT37662.1"/>
    </source>
</evidence>
<dbReference type="InterPro" id="IPR015257">
    <property type="entry name" value="Maf1"/>
</dbReference>
<gene>
    <name evidence="3" type="ORF">PFISCL1PPCAC_20432</name>
    <name evidence="4" type="ORF">PFISCL1PPCAC_28959</name>
</gene>
<dbReference type="EMBL" id="BTSY01000219">
    <property type="protein sequence ID" value="GMT37662.1"/>
    <property type="molecule type" value="Genomic_DNA"/>
</dbReference>
<accession>A0AAV5X4P0</accession>
<keyword evidence="5" id="KW-1185">Reference proteome</keyword>
<dbReference type="EMBL" id="BTSY01000005">
    <property type="protein sequence ID" value="GMT29135.1"/>
    <property type="molecule type" value="Genomic_DNA"/>
</dbReference>
<dbReference type="GO" id="GO:0000994">
    <property type="term" value="F:RNA polymerase III core binding"/>
    <property type="evidence" value="ECO:0007669"/>
    <property type="project" value="TreeGrafter"/>
</dbReference>
<reference evidence="4" key="1">
    <citation type="submission" date="2023-10" db="EMBL/GenBank/DDBJ databases">
        <title>Genome assembly of Pristionchus species.</title>
        <authorList>
            <person name="Yoshida K."/>
            <person name="Sommer R.J."/>
        </authorList>
    </citation>
    <scope>NUCLEOTIDE SEQUENCE</scope>
    <source>
        <strain evidence="4">RS5133</strain>
    </source>
</reference>
<sequence>SVRKQNMKFLEVSSLESLSSTITTNSIDCVLDIKLEPYSCKMVQSDKKHWKKEYESISTQRQALSPQEEELGLSPVGRRLRHLSESSRTDDCDIYLADSISPRTLFDLIAVLNSTFPDYDFTDRKSADFALVPIFELVQQKVDEKLSAAVFNYGSVKNDLWSTIKTEIKPEECTIYTFKPDYTSDPFSEDGCFWNFNYFLHNKNLNRLLFLSCRALSASNSADVSHEQLWDIED</sequence>
<comment type="similarity">
    <text evidence="1">Belongs to the MAF1 family.</text>
</comment>
<protein>
    <recommendedName>
        <fullName evidence="2">Repressor of RNA polymerase III transcription MAF1 homolog</fullName>
    </recommendedName>
</protein>
<dbReference type="Proteomes" id="UP001432322">
    <property type="component" value="Unassembled WGS sequence"/>
</dbReference>
<feature type="non-terminal residue" evidence="4">
    <location>
        <position position="1"/>
    </location>
</feature>
<proteinExistence type="inferred from homology"/>
<dbReference type="PIRSF" id="PIRSF037240">
    <property type="entry name" value="RNA_polIII_Trep_MAF1"/>
    <property type="match status" value="1"/>
</dbReference>
<evidence type="ECO:0000256" key="2">
    <source>
        <dbReference type="ARBA" id="ARBA00020829"/>
    </source>
</evidence>
<dbReference type="Pfam" id="PF09174">
    <property type="entry name" value="Maf1"/>
    <property type="match status" value="1"/>
</dbReference>
<dbReference type="AlphaFoldDB" id="A0AAV5X4P0"/>
<dbReference type="PANTHER" id="PTHR22504:SF0">
    <property type="entry name" value="REPRESSOR OF RNA POLYMERASE III TRANSCRIPTION MAF1 HOMOLOG"/>
    <property type="match status" value="1"/>
</dbReference>
<dbReference type="Gene3D" id="3.40.1000.50">
    <property type="entry name" value="Repressor of RNA polymerase III transcription Maf1"/>
    <property type="match status" value="1"/>
</dbReference>
<organism evidence="4 5">
    <name type="scientific">Pristionchus fissidentatus</name>
    <dbReference type="NCBI Taxonomy" id="1538716"/>
    <lineage>
        <taxon>Eukaryota</taxon>
        <taxon>Metazoa</taxon>
        <taxon>Ecdysozoa</taxon>
        <taxon>Nematoda</taxon>
        <taxon>Chromadorea</taxon>
        <taxon>Rhabditida</taxon>
        <taxon>Rhabditina</taxon>
        <taxon>Diplogasteromorpha</taxon>
        <taxon>Diplogasteroidea</taxon>
        <taxon>Neodiplogasteridae</taxon>
        <taxon>Pristionchus</taxon>
    </lineage>
</organism>
<dbReference type="GO" id="GO:0005634">
    <property type="term" value="C:nucleus"/>
    <property type="evidence" value="ECO:0007669"/>
    <property type="project" value="TreeGrafter"/>
</dbReference>
<evidence type="ECO:0000313" key="3">
    <source>
        <dbReference type="EMBL" id="GMT29135.1"/>
    </source>
</evidence>
<dbReference type="InterPro" id="IPR038564">
    <property type="entry name" value="Maf1_sf"/>
</dbReference>